<dbReference type="OrthoDB" id="1735853at2759"/>
<evidence type="ECO:0000256" key="3">
    <source>
        <dbReference type="ARBA" id="ARBA00022781"/>
    </source>
</evidence>
<keyword evidence="3 6" id="KW-0375">Hydrogen ion transport</keyword>
<evidence type="ECO:0000259" key="9">
    <source>
        <dbReference type="Pfam" id="PF02874"/>
    </source>
</evidence>
<sequence>MAKGEDADPRMMRITPRIRYNTIGGVNGPLVILENVKFPRFNEIVSLTLPDGTERSGQVLEARGNRAVVQVFEGTSGIDVKKTKVEFTGHSLKLGVSEDMLGRIFDGSGRAIDKGPKVLAEDYLDINGSPINPYSRVYPEEMISTGISAIDTMNSIARGQKIPIFSASGLPHNEIAAQICRQAGLVQQNNGVTKGVHDGHEDNFSIVFGAMGVNLDTARFFTKDFEENGSMERVTLFLNLANDPTIERIITPRLALTTAEYYAYQLEKHVLVILTDLSSYCDALREVSAAREEVPGRRGYPGYMYTDLSTIYERAGRVEGRNGSITQIPILTMPNDDITHPIPDLTGYITEGQIFVDRQLDNKGIYPPINVLPSLSRLMKSAIGEGHTRKDHSDVSNQLYAKYAIGRDAASMKAVVGEEALSNEDKLSLEFLEKFEKTYIAQGAYEKRSIFDGLDQAWELLRIYPKELLNRIPKKVLDQYYQRQSKKGSKDTEDNSNENGEQQQQQQNGESENLIDA</sequence>
<dbReference type="CDD" id="cd18118">
    <property type="entry name" value="ATP-synt_V_A-type_beta_N"/>
    <property type="match status" value="1"/>
</dbReference>
<comment type="caution">
    <text evidence="11">The sequence shown here is derived from an EMBL/GenBank/DDBJ whole genome shotgun (WGS) entry which is preliminary data.</text>
</comment>
<dbReference type="Pfam" id="PF02874">
    <property type="entry name" value="ATP-synt_ab_N"/>
    <property type="match status" value="1"/>
</dbReference>
<evidence type="ECO:0000259" key="8">
    <source>
        <dbReference type="Pfam" id="PF00006"/>
    </source>
</evidence>
<dbReference type="GO" id="GO:0007035">
    <property type="term" value="P:vacuolar acidification"/>
    <property type="evidence" value="ECO:0007669"/>
    <property type="project" value="TreeGrafter"/>
</dbReference>
<evidence type="ECO:0000256" key="7">
    <source>
        <dbReference type="SAM" id="MobiDB-lite"/>
    </source>
</evidence>
<dbReference type="GO" id="GO:0005524">
    <property type="term" value="F:ATP binding"/>
    <property type="evidence" value="ECO:0007669"/>
    <property type="project" value="InterPro"/>
</dbReference>
<dbReference type="PROSITE" id="PS00152">
    <property type="entry name" value="ATPASE_ALPHA_BETA"/>
    <property type="match status" value="1"/>
</dbReference>
<dbReference type="AlphaFoldDB" id="A0A139HYE1"/>
<dbReference type="STRING" id="321146.A0A139HYE1"/>
<gene>
    <name evidence="11" type="ORF">AC578_455</name>
</gene>
<dbReference type="HAMAP" id="MF_00310">
    <property type="entry name" value="ATP_synth_B_arch"/>
    <property type="match status" value="1"/>
</dbReference>
<dbReference type="NCBIfam" id="NF003235">
    <property type="entry name" value="PRK04196.1"/>
    <property type="match status" value="1"/>
</dbReference>
<comment type="subcellular location">
    <subcellularLocation>
        <location evidence="5">Vacuole membrane</location>
        <topology evidence="5">Peripheral membrane protein</topology>
        <orientation evidence="5">Cytoplasmic side</orientation>
    </subcellularLocation>
</comment>
<dbReference type="CDD" id="cd01135">
    <property type="entry name" value="V_A-ATPase_B"/>
    <property type="match status" value="1"/>
</dbReference>
<dbReference type="FunFam" id="3.40.50.12240:FF:000001">
    <property type="entry name" value="V-type proton ATPase subunit B, brain"/>
    <property type="match status" value="1"/>
</dbReference>
<feature type="domain" description="ATPase F1/V1/A1 complex alpha/beta subunit N-terminal" evidence="9">
    <location>
        <begin position="26"/>
        <end position="89"/>
    </location>
</feature>
<feature type="region of interest" description="Disordered" evidence="7">
    <location>
        <begin position="480"/>
        <end position="517"/>
    </location>
</feature>
<evidence type="ECO:0000256" key="5">
    <source>
        <dbReference type="ARBA" id="ARBA00029427"/>
    </source>
</evidence>
<dbReference type="InterPro" id="IPR055190">
    <property type="entry name" value="ATP-synt_VA_C"/>
</dbReference>
<reference evidence="11 12" key="1">
    <citation type="submission" date="2015-07" db="EMBL/GenBank/DDBJ databases">
        <title>Comparative genomics of the Sigatoka disease complex on banana suggests a link between parallel evolutionary changes in Pseudocercospora fijiensis and Pseudocercospora eumusae and increased virulence on the banana host.</title>
        <authorList>
            <person name="Chang T.-C."/>
            <person name="Salvucci A."/>
            <person name="Crous P.W."/>
            <person name="Stergiopoulos I."/>
        </authorList>
    </citation>
    <scope>NUCLEOTIDE SEQUENCE [LARGE SCALE GENOMIC DNA]</scope>
    <source>
        <strain evidence="11 12">CBS 114824</strain>
    </source>
</reference>
<dbReference type="Pfam" id="PF00006">
    <property type="entry name" value="ATP-synt_ab"/>
    <property type="match status" value="1"/>
</dbReference>
<dbReference type="PIRSF" id="PIRSF039114">
    <property type="entry name" value="V-ATPsynth_beta/V-ATPase_B"/>
    <property type="match status" value="1"/>
</dbReference>
<dbReference type="InterPro" id="IPR004100">
    <property type="entry name" value="ATPase_F1/V1/A1_a/bsu_N"/>
</dbReference>
<keyword evidence="2 6" id="KW-0813">Transport</keyword>
<accession>A0A139HYE1</accession>
<organism evidence="11 12">
    <name type="scientific">Pseudocercospora eumusae</name>
    <dbReference type="NCBI Taxonomy" id="321146"/>
    <lineage>
        <taxon>Eukaryota</taxon>
        <taxon>Fungi</taxon>
        <taxon>Dikarya</taxon>
        <taxon>Ascomycota</taxon>
        <taxon>Pezizomycotina</taxon>
        <taxon>Dothideomycetes</taxon>
        <taxon>Dothideomycetidae</taxon>
        <taxon>Mycosphaerellales</taxon>
        <taxon>Mycosphaerellaceae</taxon>
        <taxon>Pseudocercospora</taxon>
    </lineage>
</organism>
<evidence type="ECO:0000313" key="12">
    <source>
        <dbReference type="Proteomes" id="UP000070133"/>
    </source>
</evidence>
<dbReference type="EMBL" id="LFZN01000002">
    <property type="protein sequence ID" value="KXT07447.1"/>
    <property type="molecule type" value="Genomic_DNA"/>
</dbReference>
<dbReference type="GO" id="GO:0005774">
    <property type="term" value="C:vacuolar membrane"/>
    <property type="evidence" value="ECO:0007669"/>
    <property type="project" value="UniProtKB-SubCell"/>
</dbReference>
<dbReference type="CDD" id="cd18112">
    <property type="entry name" value="ATP-synt_V_A-type_beta_C"/>
    <property type="match status" value="1"/>
</dbReference>
<dbReference type="InterPro" id="IPR000194">
    <property type="entry name" value="ATPase_F1/V1/A1_a/bsu_nucl-bd"/>
</dbReference>
<comment type="function">
    <text evidence="6">Non-catalytic subunit of the V1 complex of vacuolar(H+)-ATPase (V-ATPase), a multisubunit enzyme composed of a peripheral complex (V1) that hydrolyzes ATP and a membrane integral complex (V0) that translocates protons. V-ATPase is responsible for acidifying and maintaining the pH of intracellular compartments.</text>
</comment>
<evidence type="ECO:0000256" key="1">
    <source>
        <dbReference type="ARBA" id="ARBA00008936"/>
    </source>
</evidence>
<evidence type="ECO:0000256" key="4">
    <source>
        <dbReference type="ARBA" id="ARBA00023065"/>
    </source>
</evidence>
<protein>
    <recommendedName>
        <fullName evidence="6">Vacuolar proton pump subunit B</fullName>
        <shortName evidence="6">V-ATPase subunit B</shortName>
    </recommendedName>
    <alternativeName>
        <fullName evidence="6">Vacuolar proton pump subunit B</fullName>
    </alternativeName>
</protein>
<evidence type="ECO:0000313" key="11">
    <source>
        <dbReference type="EMBL" id="KXT07447.1"/>
    </source>
</evidence>
<keyword evidence="12" id="KW-1185">Reference proteome</keyword>
<dbReference type="GO" id="GO:0046034">
    <property type="term" value="P:ATP metabolic process"/>
    <property type="evidence" value="ECO:0007669"/>
    <property type="project" value="InterPro"/>
</dbReference>
<dbReference type="Proteomes" id="UP000070133">
    <property type="component" value="Unassembled WGS sequence"/>
</dbReference>
<evidence type="ECO:0000259" key="10">
    <source>
        <dbReference type="Pfam" id="PF22919"/>
    </source>
</evidence>
<dbReference type="PANTHER" id="PTHR43389">
    <property type="entry name" value="V-TYPE PROTON ATPASE SUBUNIT B"/>
    <property type="match status" value="1"/>
</dbReference>
<dbReference type="GO" id="GO:0033180">
    <property type="term" value="C:proton-transporting V-type ATPase, V1 domain"/>
    <property type="evidence" value="ECO:0007669"/>
    <property type="project" value="InterPro"/>
</dbReference>
<dbReference type="Gene3D" id="3.40.50.12240">
    <property type="match status" value="1"/>
</dbReference>
<feature type="domain" description="ATPase F1/V1/A1 complex alpha/beta subunit nucleotide-binding" evidence="8">
    <location>
        <begin position="146"/>
        <end position="376"/>
    </location>
</feature>
<dbReference type="PANTHER" id="PTHR43389:SF4">
    <property type="entry name" value="V-TYPE PROTON ATPASE SUBUNIT B"/>
    <property type="match status" value="1"/>
</dbReference>
<dbReference type="NCBIfam" id="TIGR01040">
    <property type="entry name" value="V-ATPase_V1_B"/>
    <property type="match status" value="1"/>
</dbReference>
<feature type="compositionally biased region" description="Low complexity" evidence="7">
    <location>
        <begin position="497"/>
        <end position="517"/>
    </location>
</feature>
<dbReference type="SUPFAM" id="SSF52540">
    <property type="entry name" value="P-loop containing nucleoside triphosphate hydrolases"/>
    <property type="match status" value="1"/>
</dbReference>
<name>A0A139HYE1_9PEZI</name>
<dbReference type="InterPro" id="IPR005723">
    <property type="entry name" value="ATPase_V1-cplx_bsu"/>
</dbReference>
<evidence type="ECO:0000256" key="6">
    <source>
        <dbReference type="RuleBase" id="RU366021"/>
    </source>
</evidence>
<proteinExistence type="inferred from homology"/>
<dbReference type="InterPro" id="IPR022879">
    <property type="entry name" value="V-ATPase_su_B/beta"/>
</dbReference>
<keyword evidence="4 6" id="KW-0406">Ion transport</keyword>
<evidence type="ECO:0000256" key="2">
    <source>
        <dbReference type="ARBA" id="ARBA00022448"/>
    </source>
</evidence>
<dbReference type="InterPro" id="IPR027417">
    <property type="entry name" value="P-loop_NTPase"/>
</dbReference>
<comment type="similarity">
    <text evidence="1 6">Belongs to the ATPase alpha/beta chains family.</text>
</comment>
<dbReference type="InterPro" id="IPR020003">
    <property type="entry name" value="ATPase_a/bsu_AS"/>
</dbReference>
<feature type="domain" description="ATP synthase A/B type C-terminal" evidence="10">
    <location>
        <begin position="382"/>
        <end position="481"/>
    </location>
</feature>
<dbReference type="Pfam" id="PF22919">
    <property type="entry name" value="ATP-synt_VA_C"/>
    <property type="match status" value="1"/>
</dbReference>
<dbReference type="GO" id="GO:0046961">
    <property type="term" value="F:proton-transporting ATPase activity, rotational mechanism"/>
    <property type="evidence" value="ECO:0007669"/>
    <property type="project" value="InterPro"/>
</dbReference>
<comment type="subunit">
    <text evidence="6">V-ATPase is a heteromultimeric enzyme composed of a peripheral catalytic V1 complex attached to an integral membrane V0 proton pore complex.</text>
</comment>